<dbReference type="Proteomes" id="UP000631114">
    <property type="component" value="Unassembled WGS sequence"/>
</dbReference>
<protein>
    <recommendedName>
        <fullName evidence="5">Phospholipase A1</fullName>
        <ecNumber evidence="5">3.1.1.-</ecNumber>
    </recommendedName>
</protein>
<proteinExistence type="inferred from homology"/>
<dbReference type="InterPro" id="IPR033556">
    <property type="entry name" value="PLA"/>
</dbReference>
<evidence type="ECO:0000256" key="2">
    <source>
        <dbReference type="ARBA" id="ARBA00022801"/>
    </source>
</evidence>
<evidence type="ECO:0000256" key="3">
    <source>
        <dbReference type="ARBA" id="ARBA00022963"/>
    </source>
</evidence>
<dbReference type="EC" id="3.1.1.-" evidence="5"/>
<dbReference type="EMBL" id="JADFTS010000008">
    <property type="protein sequence ID" value="KAF9594402.1"/>
    <property type="molecule type" value="Genomic_DNA"/>
</dbReference>
<dbReference type="SUPFAM" id="SSF53474">
    <property type="entry name" value="alpha/beta-Hydrolases"/>
    <property type="match status" value="1"/>
</dbReference>
<dbReference type="PANTHER" id="PTHR31828:SF10">
    <property type="entry name" value="PHOSPHOLIPASE A1-IIDELTA"/>
    <property type="match status" value="1"/>
</dbReference>
<evidence type="ECO:0000313" key="8">
    <source>
        <dbReference type="Proteomes" id="UP000631114"/>
    </source>
</evidence>
<comment type="caution">
    <text evidence="7">The sequence shown here is derived from an EMBL/GenBank/DDBJ whole genome shotgun (WGS) entry which is preliminary data.</text>
</comment>
<evidence type="ECO:0000313" key="7">
    <source>
        <dbReference type="EMBL" id="KAF9594402.1"/>
    </source>
</evidence>
<feature type="domain" description="Fungal lipase-type" evidence="6">
    <location>
        <begin position="48"/>
        <end position="152"/>
    </location>
</feature>
<evidence type="ECO:0000256" key="4">
    <source>
        <dbReference type="ARBA" id="ARBA00023098"/>
    </source>
</evidence>
<dbReference type="OrthoDB" id="438440at2759"/>
<dbReference type="Gene3D" id="3.40.50.1820">
    <property type="entry name" value="alpha/beta hydrolase"/>
    <property type="match status" value="1"/>
</dbReference>
<organism evidence="7 8">
    <name type="scientific">Coptis chinensis</name>
    <dbReference type="NCBI Taxonomy" id="261450"/>
    <lineage>
        <taxon>Eukaryota</taxon>
        <taxon>Viridiplantae</taxon>
        <taxon>Streptophyta</taxon>
        <taxon>Embryophyta</taxon>
        <taxon>Tracheophyta</taxon>
        <taxon>Spermatophyta</taxon>
        <taxon>Magnoliopsida</taxon>
        <taxon>Ranunculales</taxon>
        <taxon>Ranunculaceae</taxon>
        <taxon>Coptidoideae</taxon>
        <taxon>Coptis</taxon>
    </lineage>
</organism>
<dbReference type="Pfam" id="PF01764">
    <property type="entry name" value="Lipase_3"/>
    <property type="match status" value="1"/>
</dbReference>
<gene>
    <name evidence="7" type="ORF">IFM89_031004</name>
</gene>
<dbReference type="InterPro" id="IPR002921">
    <property type="entry name" value="Fungal_lipase-type"/>
</dbReference>
<comment type="similarity">
    <text evidence="1 5">Belongs to the AB hydrolase superfamily. Lipase family.</text>
</comment>
<keyword evidence="8" id="KW-1185">Reference proteome</keyword>
<evidence type="ECO:0000256" key="5">
    <source>
        <dbReference type="RuleBase" id="RU367093"/>
    </source>
</evidence>
<comment type="function">
    <text evidence="5">Acylhydrolase that catalyzes the hydrolysis of phospholipids at the sn-1 position.</text>
</comment>
<dbReference type="GO" id="GO:0016042">
    <property type="term" value="P:lipid catabolic process"/>
    <property type="evidence" value="ECO:0007669"/>
    <property type="project" value="UniProtKB-UniRule"/>
</dbReference>
<name>A0A835H9W9_9MAGN</name>
<dbReference type="AlphaFoldDB" id="A0A835H9W9"/>
<evidence type="ECO:0000259" key="6">
    <source>
        <dbReference type="Pfam" id="PF01764"/>
    </source>
</evidence>
<reference evidence="7 8" key="1">
    <citation type="submission" date="2020-10" db="EMBL/GenBank/DDBJ databases">
        <title>The Coptis chinensis genome and diversification of protoberbering-type alkaloids.</title>
        <authorList>
            <person name="Wang B."/>
            <person name="Shu S."/>
            <person name="Song C."/>
            <person name="Liu Y."/>
        </authorList>
    </citation>
    <scope>NUCLEOTIDE SEQUENCE [LARGE SCALE GENOMIC DNA]</scope>
    <source>
        <strain evidence="7">HL-2020</strain>
        <tissue evidence="7">Leaf</tissue>
    </source>
</reference>
<accession>A0A835H9W9</accession>
<keyword evidence="3 5" id="KW-0442">Lipid degradation</keyword>
<dbReference type="PANTHER" id="PTHR31828">
    <property type="entry name" value="PHOSPHOLIPASE A1-IIGAMMA"/>
    <property type="match status" value="1"/>
</dbReference>
<dbReference type="InterPro" id="IPR029058">
    <property type="entry name" value="AB_hydrolase_fold"/>
</dbReference>
<keyword evidence="4 5" id="KW-0443">Lipid metabolism</keyword>
<keyword evidence="2 5" id="KW-0378">Hydrolase</keyword>
<dbReference type="GO" id="GO:0008970">
    <property type="term" value="F:phospholipase A1 activity"/>
    <property type="evidence" value="ECO:0007669"/>
    <property type="project" value="UniProtKB-UniRule"/>
</dbReference>
<sequence length="173" mass="18932">MLLRSFMLLPGSRYPATSSSIPSPRRLGIMNLIGWDTLLGNKDKSSSNDTDDDDTTMKVMKGWLTVYTSNNANSPFTKLSARTQLLTKIKELVNKYKDETISIVFTGHILGASLSVLSAFDVVENVSSTIPVTAVSAIVFDCPEVGNKVFNMDSSSSPFYEELAKLNRCSCTT</sequence>
<evidence type="ECO:0000256" key="1">
    <source>
        <dbReference type="ARBA" id="ARBA00010701"/>
    </source>
</evidence>